<reference evidence="1 2" key="1">
    <citation type="submission" date="2018-03" db="EMBL/GenBank/DDBJ databases">
        <title>Cross-interface Injection: A General Nanoliter Liquid Handling Method Applied to Single Cells Genome Amplification Automated Nanoliter Liquid Handling Applied to Single Cell Multiple Displacement Amplification.</title>
        <authorList>
            <person name="Yun J."/>
            <person name="Xu P."/>
            <person name="Xu J."/>
            <person name="Dai X."/>
            <person name="Wang Y."/>
            <person name="Zheng X."/>
            <person name="Cao C."/>
            <person name="Yi Q."/>
            <person name="Zhu Y."/>
            <person name="Wang L."/>
            <person name="Dong Z."/>
            <person name="Huang Y."/>
            <person name="Huang L."/>
            <person name="Du W."/>
        </authorList>
    </citation>
    <scope>NUCLEOTIDE SEQUENCE [LARGE SCALE GENOMIC DNA]</scope>
    <source>
        <strain evidence="1 2">Z-D1-2</strain>
    </source>
</reference>
<comment type="caution">
    <text evidence="1">The sequence shown here is derived from an EMBL/GenBank/DDBJ whole genome shotgun (WGS) entry which is preliminary data.</text>
</comment>
<protein>
    <submittedName>
        <fullName evidence="1">Uncharacterized protein</fullName>
    </submittedName>
</protein>
<sequence length="323" mass="37304">MKRLLQIILTAFLLSSCYQETRLEGIWYGAYSIIDEKKESLSETTLFDFRDNQLFTITIRDLSLGDLNKVTIDSTEYELLNSKLKFKSYSPNIQISKDTITLEFENQKLVLRRIPENLRNLDISADCFHGSYFIQSKNYQDSIDFVNDSLLIYTGKYDQNFPGKKWQIVDYEGFKFLNIHEELQPVTIIKSCNSDGICLVYPTAKIIDMKLTPTTGDIQKEQLIGKWMEIQNSAPAPPSPPNLTEEVLRLSVLIKSDSIKINKCKRTKTYKWNLTSDGKRIYFIDRFLENDGSWKLLDLSDSSMTVRISSQSGFKEEIVKLGK</sequence>
<organism evidence="1 2">
    <name type="scientific">Marivirga lumbricoides</name>
    <dbReference type="NCBI Taxonomy" id="1046115"/>
    <lineage>
        <taxon>Bacteria</taxon>
        <taxon>Pseudomonadati</taxon>
        <taxon>Bacteroidota</taxon>
        <taxon>Cytophagia</taxon>
        <taxon>Cytophagales</taxon>
        <taxon>Marivirgaceae</taxon>
        <taxon>Marivirga</taxon>
    </lineage>
</organism>
<dbReference type="Proteomes" id="UP000240608">
    <property type="component" value="Unassembled WGS sequence"/>
</dbReference>
<dbReference type="EMBL" id="PYVU01000090">
    <property type="protein sequence ID" value="PTB95735.1"/>
    <property type="molecule type" value="Genomic_DNA"/>
</dbReference>
<evidence type="ECO:0000313" key="1">
    <source>
        <dbReference type="EMBL" id="PTB95735.1"/>
    </source>
</evidence>
<dbReference type="PROSITE" id="PS51257">
    <property type="entry name" value="PROKAR_LIPOPROTEIN"/>
    <property type="match status" value="1"/>
</dbReference>
<gene>
    <name evidence="1" type="ORF">C9994_10460</name>
</gene>
<evidence type="ECO:0000313" key="2">
    <source>
        <dbReference type="Proteomes" id="UP000240608"/>
    </source>
</evidence>
<proteinExistence type="predicted"/>
<dbReference type="AlphaFoldDB" id="A0A2T4DPK2"/>
<name>A0A2T4DPK2_9BACT</name>
<accession>A0A2T4DPK2</accession>